<name>A0A396HP61_MEDTR</name>
<dbReference type="Proteomes" id="UP000265566">
    <property type="component" value="Chromosome 6"/>
</dbReference>
<protein>
    <submittedName>
        <fullName evidence="1">Uncharacterized protein</fullName>
    </submittedName>
</protein>
<evidence type="ECO:0000313" key="1">
    <source>
        <dbReference type="EMBL" id="RHN53135.1"/>
    </source>
</evidence>
<dbReference type="Gramene" id="rna37905">
    <property type="protein sequence ID" value="RHN53135.1"/>
    <property type="gene ID" value="gene37905"/>
</dbReference>
<dbReference type="PANTHER" id="PTHR33116:SF78">
    <property type="entry name" value="OS12G0587133 PROTEIN"/>
    <property type="match status" value="1"/>
</dbReference>
<sequence>MQAVLLLFEALSGLKVNFSKSQLVGVNVSASWLAEAAMVLNCKVGSIPFVYLGLPIGGNARRLAFWEPLLYRIKSRLSSWNSKHLSFSGRLVKEVSGLGVRRIREFNSALLRKWCWRMLVERESMWFRVLSARYALSEGRLWCGGRNSSLWWRDVEVLSREEWFMDNVHCGVGNGENTWFWSDVWVGEVLVNNFPFLFSTQI</sequence>
<dbReference type="PANTHER" id="PTHR33116">
    <property type="entry name" value="REVERSE TRANSCRIPTASE ZINC-BINDING DOMAIN-CONTAINING PROTEIN-RELATED-RELATED"/>
    <property type="match status" value="1"/>
</dbReference>
<organism evidence="1">
    <name type="scientific">Medicago truncatula</name>
    <name type="common">Barrel medic</name>
    <name type="synonym">Medicago tribuloides</name>
    <dbReference type="NCBI Taxonomy" id="3880"/>
    <lineage>
        <taxon>Eukaryota</taxon>
        <taxon>Viridiplantae</taxon>
        <taxon>Streptophyta</taxon>
        <taxon>Embryophyta</taxon>
        <taxon>Tracheophyta</taxon>
        <taxon>Spermatophyta</taxon>
        <taxon>Magnoliopsida</taxon>
        <taxon>eudicotyledons</taxon>
        <taxon>Gunneridae</taxon>
        <taxon>Pentapetalae</taxon>
        <taxon>rosids</taxon>
        <taxon>fabids</taxon>
        <taxon>Fabales</taxon>
        <taxon>Fabaceae</taxon>
        <taxon>Papilionoideae</taxon>
        <taxon>50 kb inversion clade</taxon>
        <taxon>NPAAA clade</taxon>
        <taxon>Hologalegina</taxon>
        <taxon>IRL clade</taxon>
        <taxon>Trifolieae</taxon>
        <taxon>Medicago</taxon>
    </lineage>
</organism>
<gene>
    <name evidence="1" type="ORF">MtrunA17_Chr6g0488181</name>
</gene>
<comment type="caution">
    <text evidence="1">The sequence shown here is derived from an EMBL/GenBank/DDBJ whole genome shotgun (WGS) entry which is preliminary data.</text>
</comment>
<dbReference type="AlphaFoldDB" id="A0A396HP61"/>
<reference evidence="1" key="1">
    <citation type="journal article" date="2018" name="Nat. Plants">
        <title>Whole-genome landscape of Medicago truncatula symbiotic genes.</title>
        <authorList>
            <person name="Pecrix Y."/>
            <person name="Gamas P."/>
            <person name="Carrere S."/>
        </authorList>
    </citation>
    <scope>NUCLEOTIDE SEQUENCE</scope>
    <source>
        <tissue evidence="1">Leaves</tissue>
    </source>
</reference>
<accession>A0A396HP61</accession>
<proteinExistence type="predicted"/>
<dbReference type="EMBL" id="PSQE01000006">
    <property type="protein sequence ID" value="RHN53135.1"/>
    <property type="molecule type" value="Genomic_DNA"/>
</dbReference>